<feature type="domain" description="FHA" evidence="3">
    <location>
        <begin position="61"/>
        <end position="98"/>
    </location>
</feature>
<dbReference type="AlphaFoldDB" id="A0AAJ0M3T1"/>
<gene>
    <name evidence="4" type="ORF">B0T15DRAFT_549901</name>
</gene>
<dbReference type="SUPFAM" id="SSF49879">
    <property type="entry name" value="SMAD/FHA domain"/>
    <property type="match status" value="1"/>
</dbReference>
<reference evidence="4" key="1">
    <citation type="journal article" date="2023" name="Mol. Phylogenet. Evol.">
        <title>Genome-scale phylogeny and comparative genomics of the fungal order Sordariales.</title>
        <authorList>
            <person name="Hensen N."/>
            <person name="Bonometti L."/>
            <person name="Westerberg I."/>
            <person name="Brannstrom I.O."/>
            <person name="Guillou S."/>
            <person name="Cros-Aarteil S."/>
            <person name="Calhoun S."/>
            <person name="Haridas S."/>
            <person name="Kuo A."/>
            <person name="Mondo S."/>
            <person name="Pangilinan J."/>
            <person name="Riley R."/>
            <person name="LaButti K."/>
            <person name="Andreopoulos B."/>
            <person name="Lipzen A."/>
            <person name="Chen C."/>
            <person name="Yan M."/>
            <person name="Daum C."/>
            <person name="Ng V."/>
            <person name="Clum A."/>
            <person name="Steindorff A."/>
            <person name="Ohm R.A."/>
            <person name="Martin F."/>
            <person name="Silar P."/>
            <person name="Natvig D.O."/>
            <person name="Lalanne C."/>
            <person name="Gautier V."/>
            <person name="Ament-Velasquez S.L."/>
            <person name="Kruys A."/>
            <person name="Hutchinson M.I."/>
            <person name="Powell A.J."/>
            <person name="Barry K."/>
            <person name="Miller A.N."/>
            <person name="Grigoriev I.V."/>
            <person name="Debuchy R."/>
            <person name="Gladieux P."/>
            <person name="Hiltunen Thoren M."/>
            <person name="Johannesson H."/>
        </authorList>
    </citation>
    <scope>NUCLEOTIDE SEQUENCE</scope>
    <source>
        <strain evidence="4">CBS 333.67</strain>
    </source>
</reference>
<organism evidence="4 5">
    <name type="scientific">Chaetomium strumarium</name>
    <dbReference type="NCBI Taxonomy" id="1170767"/>
    <lineage>
        <taxon>Eukaryota</taxon>
        <taxon>Fungi</taxon>
        <taxon>Dikarya</taxon>
        <taxon>Ascomycota</taxon>
        <taxon>Pezizomycotina</taxon>
        <taxon>Sordariomycetes</taxon>
        <taxon>Sordariomycetidae</taxon>
        <taxon>Sordariales</taxon>
        <taxon>Chaetomiaceae</taxon>
        <taxon>Chaetomium</taxon>
    </lineage>
</organism>
<proteinExistence type="predicted"/>
<dbReference type="Gene3D" id="2.60.200.20">
    <property type="match status" value="1"/>
</dbReference>
<protein>
    <recommendedName>
        <fullName evidence="3">FHA domain-containing protein</fullName>
    </recommendedName>
</protein>
<feature type="region of interest" description="Disordered" evidence="1">
    <location>
        <begin position="124"/>
        <end position="171"/>
    </location>
</feature>
<feature type="region of interest" description="Disordered" evidence="1">
    <location>
        <begin position="544"/>
        <end position="607"/>
    </location>
</feature>
<reference evidence="4" key="2">
    <citation type="submission" date="2023-06" db="EMBL/GenBank/DDBJ databases">
        <authorList>
            <consortium name="Lawrence Berkeley National Laboratory"/>
            <person name="Mondo S.J."/>
            <person name="Hensen N."/>
            <person name="Bonometti L."/>
            <person name="Westerberg I."/>
            <person name="Brannstrom I.O."/>
            <person name="Guillou S."/>
            <person name="Cros-Aarteil S."/>
            <person name="Calhoun S."/>
            <person name="Haridas S."/>
            <person name="Kuo A."/>
            <person name="Pangilinan J."/>
            <person name="Riley R."/>
            <person name="Labutti K."/>
            <person name="Andreopoulos B."/>
            <person name="Lipzen A."/>
            <person name="Chen C."/>
            <person name="Yanf M."/>
            <person name="Daum C."/>
            <person name="Ng V."/>
            <person name="Clum A."/>
            <person name="Steindorff A."/>
            <person name="Ohm R."/>
            <person name="Martin F."/>
            <person name="Silar P."/>
            <person name="Natvig D."/>
            <person name="Lalanne C."/>
            <person name="Gautier V."/>
            <person name="Ament-Velasquez S.L."/>
            <person name="Kruys A."/>
            <person name="Hutchinson M.I."/>
            <person name="Powell A.J."/>
            <person name="Barry K."/>
            <person name="Miller A.N."/>
            <person name="Grigoriev I.V."/>
            <person name="Debuchy R."/>
            <person name="Gladieux P."/>
            <person name="Thoren M.H."/>
            <person name="Johannesson H."/>
        </authorList>
    </citation>
    <scope>NUCLEOTIDE SEQUENCE</scope>
    <source>
        <strain evidence="4">CBS 333.67</strain>
    </source>
</reference>
<feature type="compositionally biased region" description="Polar residues" evidence="1">
    <location>
        <begin position="156"/>
        <end position="171"/>
    </location>
</feature>
<evidence type="ECO:0000256" key="1">
    <source>
        <dbReference type="SAM" id="MobiDB-lite"/>
    </source>
</evidence>
<dbReference type="EMBL" id="JAUDZG010000002">
    <property type="protein sequence ID" value="KAK3307996.1"/>
    <property type="molecule type" value="Genomic_DNA"/>
</dbReference>
<dbReference type="RefSeq" id="XP_062723776.1">
    <property type="nucleotide sequence ID" value="XM_062870234.1"/>
</dbReference>
<feature type="compositionally biased region" description="Polar residues" evidence="1">
    <location>
        <begin position="575"/>
        <end position="588"/>
    </location>
</feature>
<feature type="compositionally biased region" description="Polar residues" evidence="1">
    <location>
        <begin position="375"/>
        <end position="386"/>
    </location>
</feature>
<dbReference type="GeneID" id="87889063"/>
<dbReference type="InterPro" id="IPR008984">
    <property type="entry name" value="SMAD_FHA_dom_sf"/>
</dbReference>
<feature type="compositionally biased region" description="Acidic residues" evidence="1">
    <location>
        <begin position="134"/>
        <end position="152"/>
    </location>
</feature>
<evidence type="ECO:0000313" key="5">
    <source>
        <dbReference type="Proteomes" id="UP001273166"/>
    </source>
</evidence>
<feature type="compositionally biased region" description="Pro residues" evidence="1">
    <location>
        <begin position="356"/>
        <end position="365"/>
    </location>
</feature>
<dbReference type="Proteomes" id="UP001273166">
    <property type="component" value="Unassembled WGS sequence"/>
</dbReference>
<comment type="caution">
    <text evidence="4">The sequence shown here is derived from an EMBL/GenBank/DDBJ whole genome shotgun (WGS) entry which is preliminary data.</text>
</comment>
<accession>A0AAJ0M3T1</accession>
<evidence type="ECO:0000313" key="4">
    <source>
        <dbReference type="EMBL" id="KAK3307996.1"/>
    </source>
</evidence>
<feature type="transmembrane region" description="Helical" evidence="2">
    <location>
        <begin position="676"/>
        <end position="698"/>
    </location>
</feature>
<feature type="region of interest" description="Disordered" evidence="1">
    <location>
        <begin position="199"/>
        <end position="318"/>
    </location>
</feature>
<keyword evidence="2" id="KW-1133">Transmembrane helix</keyword>
<name>A0AAJ0M3T1_9PEZI</name>
<keyword evidence="5" id="KW-1185">Reference proteome</keyword>
<feature type="compositionally biased region" description="Acidic residues" evidence="1">
    <location>
        <begin position="284"/>
        <end position="297"/>
    </location>
</feature>
<keyword evidence="2" id="KW-0472">Membrane</keyword>
<feature type="region of interest" description="Disordered" evidence="1">
    <location>
        <begin position="642"/>
        <end position="662"/>
    </location>
</feature>
<evidence type="ECO:0000259" key="3">
    <source>
        <dbReference type="Pfam" id="PF00498"/>
    </source>
</evidence>
<sequence>MSRHVLLSLSADSPSGSNIVYPERRIILTPENAKITIGRASKKLDSCFVAALDNAWFDCAKLEIHDVGSLHGTFINGGGRIPRTETRELKDGDMLRFGAPIWRGTEQYVPTTVKVGVQFVNPDTSASGTFQVPDSDDESDIDVSTDSDESGESAEQRSPTAQSTRVLTQPNVIDLTSNHGCAGSRQVIDLSSDCGSPISIGDDNEHHATSHADPVNRNLDDLDINHSASPDGTDDLSDLGDIDMDQDTQIHDHAEDESGYGENSRGGVTDDISNATDDGLSEYTSDDDSWDFSDDQSSDSRDDPLNPPGHPPDYTGSVEHPETLALIESLSHPIPQPRIVAPVTIMGLLNSDEPEPPALPSPRLLPRPEPEKTNPEQPVSATSLQNLRPPRDLIADLSCSLPHDISAEYLGAKTGKTEFFLAREQNKLALIAAEQQQRTLMEEVQNSQRRLASVQAPRFYNPENMALPYQLGPACLEPLGPLSKGPSLPRLADVAEPYALPTSSGLGRADLDRPLSPPIIAPSITMAGDVDSFFRRTHVGISDIVETHQQSPSKKRKADDMSSSTHKQERWAIETAQTPQTENTNHTVAASREDSSKEGERAPASHCEDNLLRVMGRVSPAPTHFSDQPSIVEEPNQSFVLSKQGKENTESSVITPPLTPERPVKKPRMMMVAERLGYAALGGVTAGAMIMGTLIYTAPTFG</sequence>
<dbReference type="Pfam" id="PF00498">
    <property type="entry name" value="FHA"/>
    <property type="match status" value="1"/>
</dbReference>
<feature type="compositionally biased region" description="Acidic residues" evidence="1">
    <location>
        <begin position="232"/>
        <end position="246"/>
    </location>
</feature>
<evidence type="ECO:0000256" key="2">
    <source>
        <dbReference type="SAM" id="Phobius"/>
    </source>
</evidence>
<dbReference type="InterPro" id="IPR000253">
    <property type="entry name" value="FHA_dom"/>
</dbReference>
<feature type="region of interest" description="Disordered" evidence="1">
    <location>
        <begin position="351"/>
        <end position="388"/>
    </location>
</feature>
<feature type="compositionally biased region" description="Basic and acidic residues" evidence="1">
    <location>
        <begin position="591"/>
        <end position="607"/>
    </location>
</feature>
<keyword evidence="2" id="KW-0812">Transmembrane</keyword>